<evidence type="ECO:0000313" key="2">
    <source>
        <dbReference type="EMBL" id="EDP48468.1"/>
    </source>
</evidence>
<sequence length="128" mass="14825">MVSSVDMIYWELLDEFCWRPRSTIAERVHNVTTIPEKHRERERFVRLKIRHLQEYYTELGEESTVEYEEEGFTKPQETFDHGTRCAESCTSLPFTALGAGSHVYLPLCIGLFSLGCVVGLIAKRIIVR</sequence>
<proteinExistence type="predicted"/>
<dbReference type="EMBL" id="DS499601">
    <property type="protein sequence ID" value="EDP48468.1"/>
    <property type="molecule type" value="Genomic_DNA"/>
</dbReference>
<protein>
    <submittedName>
        <fullName evidence="2">Uncharacterized protein</fullName>
    </submittedName>
</protein>
<accession>B0YB78</accession>
<keyword evidence="3" id="KW-1185">Reference proteome</keyword>
<keyword evidence="1" id="KW-1133">Transmembrane helix</keyword>
<dbReference type="HOGENOM" id="CLU_1959082_0_0_1"/>
<dbReference type="AlphaFoldDB" id="B0YB78"/>
<dbReference type="VEuPathDB" id="FungiDB:AFUB_091850"/>
<dbReference type="Proteomes" id="UP000001699">
    <property type="component" value="Unassembled WGS sequence"/>
</dbReference>
<organism evidence="2 3">
    <name type="scientific">Aspergillus fumigatus (strain CBS 144.89 / FGSC A1163 / CEA10)</name>
    <name type="common">Neosartorya fumigata</name>
    <dbReference type="NCBI Taxonomy" id="451804"/>
    <lineage>
        <taxon>Eukaryota</taxon>
        <taxon>Fungi</taxon>
        <taxon>Dikarya</taxon>
        <taxon>Ascomycota</taxon>
        <taxon>Pezizomycotina</taxon>
        <taxon>Eurotiomycetes</taxon>
        <taxon>Eurotiomycetidae</taxon>
        <taxon>Eurotiales</taxon>
        <taxon>Aspergillaceae</taxon>
        <taxon>Aspergillus</taxon>
        <taxon>Aspergillus subgen. Fumigati</taxon>
    </lineage>
</organism>
<feature type="transmembrane region" description="Helical" evidence="1">
    <location>
        <begin position="103"/>
        <end position="122"/>
    </location>
</feature>
<gene>
    <name evidence="2" type="ORF">AFUB_091850</name>
</gene>
<evidence type="ECO:0000313" key="3">
    <source>
        <dbReference type="Proteomes" id="UP000001699"/>
    </source>
</evidence>
<reference evidence="2 3" key="1">
    <citation type="journal article" date="2008" name="PLoS Genet.">
        <title>Genomic islands in the pathogenic filamentous fungus Aspergillus fumigatus.</title>
        <authorList>
            <person name="Fedorova N.D."/>
            <person name="Khaldi N."/>
            <person name="Joardar V.S."/>
            <person name="Maiti R."/>
            <person name="Amedeo P."/>
            <person name="Anderson M.J."/>
            <person name="Crabtree J."/>
            <person name="Silva J.C."/>
            <person name="Badger J.H."/>
            <person name="Albarraq A."/>
            <person name="Angiuoli S."/>
            <person name="Bussey H."/>
            <person name="Bowyer P."/>
            <person name="Cotty P.J."/>
            <person name="Dyer P.S."/>
            <person name="Egan A."/>
            <person name="Galens K."/>
            <person name="Fraser-Liggett C.M."/>
            <person name="Haas B.J."/>
            <person name="Inman J.M."/>
            <person name="Kent R."/>
            <person name="Lemieux S."/>
            <person name="Malavazi I."/>
            <person name="Orvis J."/>
            <person name="Roemer T."/>
            <person name="Ronning C.M."/>
            <person name="Sundaram J.P."/>
            <person name="Sutton G."/>
            <person name="Turner G."/>
            <person name="Venter J.C."/>
            <person name="White O.R."/>
            <person name="Whitty B.R."/>
            <person name="Youngman P."/>
            <person name="Wolfe K.H."/>
            <person name="Goldman G.H."/>
            <person name="Wortman J.R."/>
            <person name="Jiang B."/>
            <person name="Denning D.W."/>
            <person name="Nierman W.C."/>
        </authorList>
    </citation>
    <scope>NUCLEOTIDE SEQUENCE [LARGE SCALE GENOMIC DNA]</scope>
    <source>
        <strain evidence="3">CBS 144.89 / FGSC A1163 / CEA10</strain>
    </source>
</reference>
<evidence type="ECO:0000256" key="1">
    <source>
        <dbReference type="SAM" id="Phobius"/>
    </source>
</evidence>
<name>B0YB78_ASPFC</name>
<keyword evidence="1" id="KW-0812">Transmembrane</keyword>
<keyword evidence="1" id="KW-0472">Membrane</keyword>